<dbReference type="InterPro" id="IPR035391">
    <property type="entry name" value="Arylsulfotran_N"/>
</dbReference>
<organism evidence="2 4">
    <name type="scientific">Geobacter soli</name>
    <dbReference type="NCBI Taxonomy" id="1510391"/>
    <lineage>
        <taxon>Bacteria</taxon>
        <taxon>Pseudomonadati</taxon>
        <taxon>Thermodesulfobacteriota</taxon>
        <taxon>Desulfuromonadia</taxon>
        <taxon>Geobacterales</taxon>
        <taxon>Geobacteraceae</taxon>
        <taxon>Geobacter</taxon>
    </lineage>
</organism>
<dbReference type="PANTHER" id="PTHR35340:SF10">
    <property type="entry name" value="CYTOPLASMIC PROTEIN"/>
    <property type="match status" value="1"/>
</dbReference>
<dbReference type="AlphaFoldDB" id="A0A0C1TQU3"/>
<feature type="domain" description="Arylsulfotransferase N-terminal" evidence="1">
    <location>
        <begin position="49"/>
        <end position="134"/>
    </location>
</feature>
<dbReference type="Pfam" id="PF17425">
    <property type="entry name" value="Arylsulfotran_N"/>
    <property type="match status" value="1"/>
</dbReference>
<dbReference type="EMBL" id="JXBL01000001">
    <property type="protein sequence ID" value="KIE43444.1"/>
    <property type="molecule type" value="Genomic_DNA"/>
</dbReference>
<accession>A0A0C1TQU3</accession>
<dbReference type="Proteomes" id="UP000031433">
    <property type="component" value="Unassembled WGS sequence"/>
</dbReference>
<sequence length="602" mass="67798">MVKNVLRGVVSSAALGAVLLTGISAVYVPEGHAAVFERKKETQGELGKVIVNPYKVAPLTAIIEREGKDPKNITVTVLGKPGGGVDISYPVSEGALLNHDGIPVFGLYDDYVNQVKVDYTLDGKKVSTIYKIRTNPFTARMQEGRYEVKPKVDSAKAVKGFEGRLYMLTMMGNADSKEWAWARPDHKVHGAGEWLEPAELYMVDTKGEIRWFFDSEQFYDKYGRSIDDQGRIMSMHQMPNGDLVFGMAQKYFRYTLMGEQAYVRKLPRGYIDLSHEVLPMPNGHMLLRVAKTNYSIPGTKEVAHTVRDHVIEVDDGGRVVEEWDLIAIMGKNQFRKDLIVGLDARAVCLNIDMSAEHPVEVKEDIPFGDNTSTGAGRNWAHINSISYDKKDDSIILSMRHQGIVKVGRDKQVKWILAPNVGWTKDMSAKVLTPVDSKGNKLDCSGATCNNTEFDWSFTQHTAWLSERGENNAQYATISVFDNGDGRGHEQPAIPRDKWSRAVEYKIDEKNMTVQQTWQFGKDRGWDWYSAVTSNVKYDPEKGTYWMLSGNVHLLSPERTKGIINEVDPKTGEVKVELVLSNDKKPAVYYRSHLVKPETLFQY</sequence>
<gene>
    <name evidence="2" type="ORF">SE37_11085</name>
    <name evidence="3" type="ORF">SE37_12785</name>
</gene>
<evidence type="ECO:0000313" key="3">
    <source>
        <dbReference type="EMBL" id="KIE43444.1"/>
    </source>
</evidence>
<evidence type="ECO:0000313" key="2">
    <source>
        <dbReference type="EMBL" id="KIE43139.1"/>
    </source>
</evidence>
<dbReference type="GO" id="GO:0004062">
    <property type="term" value="F:aryl sulfotransferase activity"/>
    <property type="evidence" value="ECO:0007669"/>
    <property type="project" value="InterPro"/>
</dbReference>
<dbReference type="InterPro" id="IPR010262">
    <property type="entry name" value="Arylsulfotransferase_bact"/>
</dbReference>
<dbReference type="InterPro" id="IPR053143">
    <property type="entry name" value="Arylsulfate_ST"/>
</dbReference>
<evidence type="ECO:0000313" key="4">
    <source>
        <dbReference type="Proteomes" id="UP000031433"/>
    </source>
</evidence>
<keyword evidence="4" id="KW-1185">Reference proteome</keyword>
<reference evidence="2 4" key="1">
    <citation type="submission" date="2015-01" db="EMBL/GenBank/DDBJ databases">
        <title>Genome sequence of the anaerobic bacterium Geobacter soli GSS01, a dissimilatory Fe(III) reducer from soil.</title>
        <authorList>
            <person name="Yang G."/>
            <person name="Zhou S."/>
        </authorList>
    </citation>
    <scope>NUCLEOTIDE SEQUENCE [LARGE SCALE GENOMIC DNA]</scope>
    <source>
        <strain evidence="2 4">GSS01</strain>
    </source>
</reference>
<dbReference type="RefSeq" id="WP_039646338.1">
    <property type="nucleotide sequence ID" value="NZ_JXBL01000001.1"/>
</dbReference>
<protein>
    <submittedName>
        <fullName evidence="2">Arylsulfotransferase</fullName>
    </submittedName>
</protein>
<keyword evidence="2" id="KW-0808">Transferase</keyword>
<evidence type="ECO:0000259" key="1">
    <source>
        <dbReference type="Pfam" id="PF17425"/>
    </source>
</evidence>
<comment type="caution">
    <text evidence="2">The sequence shown here is derived from an EMBL/GenBank/DDBJ whole genome shotgun (WGS) entry which is preliminary data.</text>
</comment>
<dbReference type="PANTHER" id="PTHR35340">
    <property type="entry name" value="PQQ ENZYME REPEAT PROTEIN-RELATED"/>
    <property type="match status" value="1"/>
</dbReference>
<dbReference type="EMBL" id="JXBL01000001">
    <property type="protein sequence ID" value="KIE43139.1"/>
    <property type="molecule type" value="Genomic_DNA"/>
</dbReference>
<proteinExistence type="predicted"/>
<dbReference type="Pfam" id="PF05935">
    <property type="entry name" value="Arylsulfotrans"/>
    <property type="match status" value="1"/>
</dbReference>
<name>A0A0C1TQU3_9BACT</name>
<dbReference type="Gene3D" id="2.60.40.3100">
    <property type="entry name" value="Arylsulphate sulphotransferase monomer, N-terminal domain"/>
    <property type="match status" value="1"/>
</dbReference>
<dbReference type="InterPro" id="IPR038477">
    <property type="entry name" value="ASST_N_sf"/>
</dbReference>